<feature type="compositionally biased region" description="Polar residues" evidence="5">
    <location>
        <begin position="251"/>
        <end position="262"/>
    </location>
</feature>
<evidence type="ECO:0000256" key="1">
    <source>
        <dbReference type="ARBA" id="ARBA00005417"/>
    </source>
</evidence>
<dbReference type="eggNOG" id="COG1134">
    <property type="taxonomic scope" value="Bacteria"/>
</dbReference>
<keyword evidence="3" id="KW-0547">Nucleotide-binding</keyword>
<dbReference type="InterPro" id="IPR003439">
    <property type="entry name" value="ABC_transporter-like_ATP-bd"/>
</dbReference>
<dbReference type="EMBL" id="ATAX01000028">
    <property type="protein sequence ID" value="EWM52865.1"/>
    <property type="molecule type" value="Genomic_DNA"/>
</dbReference>
<organism evidence="7 8">
    <name type="scientific">Ruminococcus flavefaciens 007c</name>
    <dbReference type="NCBI Taxonomy" id="1341157"/>
    <lineage>
        <taxon>Bacteria</taxon>
        <taxon>Bacillati</taxon>
        <taxon>Bacillota</taxon>
        <taxon>Clostridia</taxon>
        <taxon>Eubacteriales</taxon>
        <taxon>Oscillospiraceae</taxon>
        <taxon>Ruminococcus</taxon>
    </lineage>
</organism>
<feature type="domain" description="ABC transporter" evidence="6">
    <location>
        <begin position="27"/>
        <end position="249"/>
    </location>
</feature>
<dbReference type="Gene3D" id="2.70.50.60">
    <property type="entry name" value="abc- transporter (atp binding component) like domain"/>
    <property type="match status" value="1"/>
</dbReference>
<evidence type="ECO:0000259" key="6">
    <source>
        <dbReference type="PROSITE" id="PS50893"/>
    </source>
</evidence>
<name>W7UVI4_RUMFL</name>
<keyword evidence="4" id="KW-0067">ATP-binding</keyword>
<dbReference type="CDD" id="cd10147">
    <property type="entry name" value="Wzt_C-like"/>
    <property type="match status" value="1"/>
</dbReference>
<dbReference type="InterPro" id="IPR027417">
    <property type="entry name" value="P-loop_NTPase"/>
</dbReference>
<dbReference type="Proteomes" id="UP000019365">
    <property type="component" value="Unassembled WGS sequence"/>
</dbReference>
<dbReference type="Pfam" id="PF14524">
    <property type="entry name" value="Wzt_C"/>
    <property type="match status" value="1"/>
</dbReference>
<protein>
    <recommendedName>
        <fullName evidence="6">ABC transporter domain-containing protein</fullName>
    </recommendedName>
</protein>
<comment type="caution">
    <text evidence="7">The sequence shown here is derived from an EMBL/GenBank/DDBJ whole genome shotgun (WGS) entry which is preliminary data.</text>
</comment>
<sequence length="410" mass="45950">MAENENVIEVRDVTKSFKVYLDKGSQLKERLLFRKRSRYEERRVLRGISFEVKKGEAIGLIGHNGCGKSTTLKLLTRIMYPDSGTIKMRGRVSSLIELGAGFHPDMSGRENIYTNAAIFGLNKKEIDSRIQSIIEFSELADFIDNPVRTYSSGMYMRLAFSVAINVDADILLIDEILAVGDANFQSKCFNKLREIKAQGTTIVIVSHSLGQIEQICDRSIWIHEGLIKAEGPPKEIDLEYLDYMSRKMQDSSRGTDGNTGAESSDEEQSRRWGSGEARIKSIRSFSADGTEQNVFRTGEDIKLTVEYNVKTPVPDAVMGFGVFDMNGIQCYGTNTRIDKLPEFTLGESGTAELILRNVQLIAGEYNIDLAIEKGEGIPVDYFRSAYKIQILSSYGDAGIARIDHTWDLQR</sequence>
<feature type="region of interest" description="Disordered" evidence="5">
    <location>
        <begin position="249"/>
        <end position="273"/>
    </location>
</feature>
<dbReference type="PANTHER" id="PTHR46743:SF2">
    <property type="entry name" value="TEICHOIC ACIDS EXPORT ATP-BINDING PROTEIN TAGH"/>
    <property type="match status" value="1"/>
</dbReference>
<dbReference type="PROSITE" id="PS50893">
    <property type="entry name" value="ABC_TRANSPORTER_2"/>
    <property type="match status" value="1"/>
</dbReference>
<dbReference type="CDD" id="cd03220">
    <property type="entry name" value="ABC_KpsT_Wzt"/>
    <property type="match status" value="1"/>
</dbReference>
<dbReference type="InterPro" id="IPR050683">
    <property type="entry name" value="Bact_Polysacc_Export_ATP-bd"/>
</dbReference>
<evidence type="ECO:0000256" key="3">
    <source>
        <dbReference type="ARBA" id="ARBA00022741"/>
    </source>
</evidence>
<proteinExistence type="inferred from homology"/>
<dbReference type="PANTHER" id="PTHR46743">
    <property type="entry name" value="TEICHOIC ACIDS EXPORT ATP-BINDING PROTEIN TAGH"/>
    <property type="match status" value="1"/>
</dbReference>
<dbReference type="RefSeq" id="WP_019679991.1">
    <property type="nucleotide sequence ID" value="NZ_ATAX01000028.1"/>
</dbReference>
<dbReference type="GO" id="GO:0005524">
    <property type="term" value="F:ATP binding"/>
    <property type="evidence" value="ECO:0007669"/>
    <property type="project" value="UniProtKB-KW"/>
</dbReference>
<reference evidence="7 8" key="1">
    <citation type="journal article" date="2014" name="PLoS ONE">
        <title>Rumen cellulosomics: divergent fiber-degrading strategies revealed by comparative genome-wide analysis of six ruminococcal strains.</title>
        <authorList>
            <person name="Dassa B."/>
            <person name="Borovok I."/>
            <person name="Ruimy-Israeli V."/>
            <person name="Lamed R."/>
            <person name="Flint H.J."/>
            <person name="Duncan S.H."/>
            <person name="Henrissat B."/>
            <person name="Coutinho P."/>
            <person name="Morrison M."/>
            <person name="Mosoni P."/>
            <person name="Yeoman C.J."/>
            <person name="White B.A."/>
            <person name="Bayer E.A."/>
        </authorList>
    </citation>
    <scope>NUCLEOTIDE SEQUENCE [LARGE SCALE GENOMIC DNA]</scope>
    <source>
        <strain evidence="7 8">007c</strain>
    </source>
</reference>
<evidence type="ECO:0000256" key="5">
    <source>
        <dbReference type="SAM" id="MobiDB-lite"/>
    </source>
</evidence>
<dbReference type="SUPFAM" id="SSF52540">
    <property type="entry name" value="P-loop containing nucleoside triphosphate hydrolases"/>
    <property type="match status" value="1"/>
</dbReference>
<gene>
    <name evidence="7" type="ORF">RF007C_14720</name>
</gene>
<keyword evidence="8" id="KW-1185">Reference proteome</keyword>
<dbReference type="Pfam" id="PF00005">
    <property type="entry name" value="ABC_tran"/>
    <property type="match status" value="1"/>
</dbReference>
<dbReference type="SMART" id="SM00382">
    <property type="entry name" value="AAA"/>
    <property type="match status" value="1"/>
</dbReference>
<evidence type="ECO:0000313" key="7">
    <source>
        <dbReference type="EMBL" id="EWM52865.1"/>
    </source>
</evidence>
<dbReference type="GO" id="GO:0140359">
    <property type="term" value="F:ABC-type transporter activity"/>
    <property type="evidence" value="ECO:0007669"/>
    <property type="project" value="InterPro"/>
</dbReference>
<dbReference type="PATRIC" id="fig|1341157.4.peg.2338"/>
<dbReference type="OrthoDB" id="9778870at2"/>
<dbReference type="GO" id="GO:0016887">
    <property type="term" value="F:ATP hydrolysis activity"/>
    <property type="evidence" value="ECO:0007669"/>
    <property type="project" value="InterPro"/>
</dbReference>
<dbReference type="Gene3D" id="3.40.50.300">
    <property type="entry name" value="P-loop containing nucleotide triphosphate hydrolases"/>
    <property type="match status" value="1"/>
</dbReference>
<evidence type="ECO:0000256" key="4">
    <source>
        <dbReference type="ARBA" id="ARBA00022840"/>
    </source>
</evidence>
<evidence type="ECO:0000256" key="2">
    <source>
        <dbReference type="ARBA" id="ARBA00022448"/>
    </source>
</evidence>
<dbReference type="InterPro" id="IPR015860">
    <property type="entry name" value="ABC_transpr_TagH-like"/>
</dbReference>
<accession>W7UVI4</accession>
<dbReference type="GO" id="GO:0016020">
    <property type="term" value="C:membrane"/>
    <property type="evidence" value="ECO:0007669"/>
    <property type="project" value="InterPro"/>
</dbReference>
<dbReference type="AlphaFoldDB" id="W7UVI4"/>
<keyword evidence="2" id="KW-0813">Transport</keyword>
<evidence type="ECO:0000313" key="8">
    <source>
        <dbReference type="Proteomes" id="UP000019365"/>
    </source>
</evidence>
<dbReference type="InterPro" id="IPR003593">
    <property type="entry name" value="AAA+_ATPase"/>
</dbReference>
<dbReference type="InterPro" id="IPR029439">
    <property type="entry name" value="Wzt_C"/>
</dbReference>
<comment type="similarity">
    <text evidence="1">Belongs to the ABC transporter superfamily.</text>
</comment>